<feature type="region of interest" description="Disordered" evidence="10">
    <location>
        <begin position="1121"/>
        <end position="1179"/>
    </location>
</feature>
<dbReference type="InterPro" id="IPR000719">
    <property type="entry name" value="Prot_kinase_dom"/>
</dbReference>
<feature type="compositionally biased region" description="Low complexity" evidence="10">
    <location>
        <begin position="1779"/>
        <end position="1797"/>
    </location>
</feature>
<feature type="region of interest" description="Disordered" evidence="10">
    <location>
        <begin position="1432"/>
        <end position="1481"/>
    </location>
</feature>
<feature type="region of interest" description="Disordered" evidence="10">
    <location>
        <begin position="722"/>
        <end position="745"/>
    </location>
</feature>
<feature type="region of interest" description="Disordered" evidence="10">
    <location>
        <begin position="658"/>
        <end position="695"/>
    </location>
</feature>
<feature type="region of interest" description="Disordered" evidence="10">
    <location>
        <begin position="111"/>
        <end position="175"/>
    </location>
</feature>
<dbReference type="Gene3D" id="1.10.510.10">
    <property type="entry name" value="Transferase(Phosphotransferase) domain 1"/>
    <property type="match status" value="1"/>
</dbReference>
<feature type="domain" description="Protein kinase" evidence="11">
    <location>
        <begin position="1252"/>
        <end position="1593"/>
    </location>
</feature>
<feature type="compositionally biased region" description="Polar residues" evidence="10">
    <location>
        <begin position="217"/>
        <end position="244"/>
    </location>
</feature>
<feature type="compositionally biased region" description="Low complexity" evidence="10">
    <location>
        <begin position="1870"/>
        <end position="1893"/>
    </location>
</feature>
<comment type="caution">
    <text evidence="13">The sequence shown here is derived from an EMBL/GenBank/DDBJ whole genome shotgun (WGS) entry which is preliminary data.</text>
</comment>
<comment type="catalytic activity">
    <reaction evidence="8">
        <text>L-threonyl-[protein] + ATP = O-phospho-L-threonyl-[protein] + ADP + H(+)</text>
        <dbReference type="Rhea" id="RHEA:46608"/>
        <dbReference type="Rhea" id="RHEA-COMP:11060"/>
        <dbReference type="Rhea" id="RHEA-COMP:11605"/>
        <dbReference type="ChEBI" id="CHEBI:15378"/>
        <dbReference type="ChEBI" id="CHEBI:30013"/>
        <dbReference type="ChEBI" id="CHEBI:30616"/>
        <dbReference type="ChEBI" id="CHEBI:61977"/>
        <dbReference type="ChEBI" id="CHEBI:456216"/>
        <dbReference type="EC" id="2.7.11.1"/>
    </reaction>
</comment>
<keyword evidence="5" id="KW-0547">Nucleotide-binding</keyword>
<dbReference type="Gene3D" id="3.30.200.20">
    <property type="entry name" value="Phosphorylase Kinase, domain 1"/>
    <property type="match status" value="1"/>
</dbReference>
<evidence type="ECO:0000256" key="6">
    <source>
        <dbReference type="ARBA" id="ARBA00022777"/>
    </source>
</evidence>
<comment type="catalytic activity">
    <reaction evidence="9">
        <text>L-seryl-[protein] + ATP = O-phospho-L-seryl-[protein] + ADP + H(+)</text>
        <dbReference type="Rhea" id="RHEA:17989"/>
        <dbReference type="Rhea" id="RHEA-COMP:9863"/>
        <dbReference type="Rhea" id="RHEA-COMP:11604"/>
        <dbReference type="ChEBI" id="CHEBI:15378"/>
        <dbReference type="ChEBI" id="CHEBI:29999"/>
        <dbReference type="ChEBI" id="CHEBI:30616"/>
        <dbReference type="ChEBI" id="CHEBI:83421"/>
        <dbReference type="ChEBI" id="CHEBI:456216"/>
        <dbReference type="EC" id="2.7.11.1"/>
    </reaction>
</comment>
<evidence type="ECO:0000256" key="8">
    <source>
        <dbReference type="ARBA" id="ARBA00047899"/>
    </source>
</evidence>
<evidence type="ECO:0000259" key="11">
    <source>
        <dbReference type="PROSITE" id="PS50011"/>
    </source>
</evidence>
<feature type="region of interest" description="Disordered" evidence="10">
    <location>
        <begin position="851"/>
        <end position="887"/>
    </location>
</feature>
<feature type="compositionally biased region" description="Low complexity" evidence="10">
    <location>
        <begin position="478"/>
        <end position="498"/>
    </location>
</feature>
<evidence type="ECO:0000256" key="3">
    <source>
        <dbReference type="ARBA" id="ARBA00022527"/>
    </source>
</evidence>
<dbReference type="GO" id="GO:0005524">
    <property type="term" value="F:ATP binding"/>
    <property type="evidence" value="ECO:0007669"/>
    <property type="project" value="UniProtKB-KW"/>
</dbReference>
<dbReference type="OrthoDB" id="162894at2759"/>
<sequence length="1902" mass="209608">MHEETARRPFISRSLPGEHTAPNSLSASLPNTTTNNFSVPTQQVNTTTSNISSPSSSSTSVQNNNNNNVNSTNIAEDNFAKLRRTRRSLSTSYSSQSLLKRSLSIKPRAQSNLYPANNSNSNNNSSNNSPSYPPTPTESDASNRSSFEDFDYSSPSTPFTVTNSGSTSSSSSLNSPLLASFSSSDTSPINQTAFPFYTRERHHSLFVLSGKSSNSYLQGNQPLSNTSTTNGQIYNPNQNSSSIVQPQFSTSISQSPSSSLLQQQLHSISSGSNSVSTTGVSGGGSDSSTATSLCQQKLPLQPIQRRPSGASSQLKRLLSIKSENYPSNPTSLYSDSETDSIETDSDAYFTNDEQSFVFPSSVKRRPSFQRSPTLRFFPDLSVDAEENHLSNLHIIDEGSPEFTIPKVKRKLLKDLEEAKCRADKSIMIILENWYQSHQYQELLSELLYDGWSDDDDKQSSHIAIRRNNSQRTLSKSVGGNNNNNNEENGGDIQNNNNNSTLISDTDDEAALPSNNKKSLVSTKSSISNAKNKQFMHKMESMSLHGDAKPKNILFNQRKTFERRLIHSNSWPPSILTSSHTLLLTRIDRIARRILKTAVHDLLHFNVAVEIMKELQELMESQRNMAVGNADAEELLTKLVYVFADVTRAVEAVNHSYAETNPELSGDGANKDDLPTTGSEWSNSNPSPLPSPLLPLTPSSYSPPLSFINEKRRSQNEITNAKFNSNSLLPPQQPPYSSPLAHHVSTPPITRQHPSFRASLEQRRASANEAIFESPIMYVPPPRPCMDDNLLTWSSLTRRQVDQLLHEEMNREIDYGIILKKQQEDVEPDSRKKTKKSRPVINFFKSLKNAFHSPTSSTSVSPTGSPSQSSPMRNAHLPRPPLPEKSRSLSFDSHAFKTLSRQSSSISLKGGENHHTPAPLVASSVPNTTNAGFSIPHDYILCRICEEMMPSHELDAHSEICAITTDYAIKLQECDGRLRRLLGDVAKRKNEILEQNNPYNDYYSVKDADTLGEIGLKAAELKETSNRRDTLRKIEKYSNKLGRLVDEMEKNANSDENISIYAKRLLHVVQEKHETLRSYYQKLRSTSALSNAGTSSAIAAAAAAAAAATAGIEREGLRIPAKVNRKQSMSSRVLSTSATNKMSTSYKSTRSDRNRSNSSHKDGSTASSHKRQDSNGSMSYGKMHLEIDSDIPPPPPKGGKKLISLFAAMLRGGNSRGSNLNSPLNKDSVTPSTPVTNGEKIGSKTKIPSIQDFEIIKPISRGAFGKVYLARKKTTGDLYAIKILKKVDMVRKNMVNHVLAERRVLSLSRTPFVVKLYYAFQSQDYLYLVMEYLIGGDLSSLLQNFERFEEEMAKMYTAEVVLALEYLHNNGITHRDLKPDNMLITSEGHIKLTDFGLSRISIPEKSSLSFVKESDGNDKKSFAKSLRSGSIDSRAVTSHSRPVSAVFPNENPKKVGHVNFHGLDNGKSSPKSTINDKPSTNNASKLFKRQTRQSSKALLGTPDYLAPELLLGIGHTTAVDWWSLGVCLFEFLVGYPPFNDDTPQSIFKNILNHDIQWPPEGFLSAEAKDLITKLLNQDPEKRPSLSEIKAHPFFRDIDWDHIRQQPAPFVPNPEDEQDTSYFEARNNRADIRRLSSGNIDDIATGKVTTPGDRRSGLFDDDDIDIMNGFASGNGNSNGSNNNNAGTPNLLLHTVTAEPIESLPLNSGPPSPSRHKPDLTINTHLRERRQSSLKPPLPVEEAQQIPVKPQQKRRPSLLKLTAGKSRKPSISSGTNDGGLLSSCSSSATPITSTTQPASALVSPSTFNHSRRSTIVGSPTLYDLELNAGMYDADKLHIGSQPRNTRINDSDFDAFVYKGVSFLGDVNRDVLSSGNNTNSNSSVGGSNSGASSMKKSSIADLKDAH</sequence>
<dbReference type="EMBL" id="CAGKOT010000006">
    <property type="protein sequence ID" value="CAB5345582.1"/>
    <property type="molecule type" value="Genomic_DNA"/>
</dbReference>
<dbReference type="SMART" id="SM00133">
    <property type="entry name" value="S_TK_X"/>
    <property type="match status" value="1"/>
</dbReference>
<dbReference type="GO" id="GO:0005634">
    <property type="term" value="C:nucleus"/>
    <property type="evidence" value="ECO:0007669"/>
    <property type="project" value="TreeGrafter"/>
</dbReference>
<reference evidence="13" key="1">
    <citation type="submission" date="2020-05" db="EMBL/GenBank/DDBJ databases">
        <authorList>
            <person name="Rincon C."/>
            <person name="Sanders R I."/>
            <person name="Robbins C."/>
            <person name="Chaturvedi A."/>
        </authorList>
    </citation>
    <scope>NUCLEOTIDE SEQUENCE</scope>
    <source>
        <strain evidence="13">CHB12</strain>
    </source>
</reference>
<feature type="compositionally biased region" description="Low complexity" evidence="10">
    <location>
        <begin position="852"/>
        <end position="870"/>
    </location>
</feature>
<keyword evidence="7" id="KW-0067">ATP-binding</keyword>
<evidence type="ECO:0000256" key="5">
    <source>
        <dbReference type="ARBA" id="ARBA00022741"/>
    </source>
</evidence>
<feature type="compositionally biased region" description="Low complexity" evidence="10">
    <location>
        <begin position="1668"/>
        <end position="1684"/>
    </location>
</feature>
<comment type="similarity">
    <text evidence="1">Belongs to the protein kinase superfamily. AGC Ser/Thr protein kinase family.</text>
</comment>
<feature type="compositionally biased region" description="Polar residues" evidence="10">
    <location>
        <begin position="1125"/>
        <end position="1146"/>
    </location>
</feature>
<dbReference type="SUPFAM" id="SSF56112">
    <property type="entry name" value="Protein kinase-like (PK-like)"/>
    <property type="match status" value="1"/>
</dbReference>
<name>A0A915YUV5_9GLOM</name>
<evidence type="ECO:0000313" key="14">
    <source>
        <dbReference type="Proteomes" id="UP000684084"/>
    </source>
</evidence>
<dbReference type="InterPro" id="IPR050236">
    <property type="entry name" value="Ser_Thr_kinase_AGC"/>
</dbReference>
<feature type="region of interest" description="Disordered" evidence="10">
    <location>
        <begin position="1668"/>
        <end position="1687"/>
    </location>
</feature>
<feature type="compositionally biased region" description="Polar residues" evidence="10">
    <location>
        <begin position="1799"/>
        <end position="1809"/>
    </location>
</feature>
<feature type="compositionally biased region" description="Basic and acidic residues" evidence="10">
    <location>
        <begin position="1148"/>
        <end position="1162"/>
    </location>
</feature>
<proteinExistence type="inferred from homology"/>
<evidence type="ECO:0000256" key="7">
    <source>
        <dbReference type="ARBA" id="ARBA00022840"/>
    </source>
</evidence>
<dbReference type="GO" id="GO:0035556">
    <property type="term" value="P:intracellular signal transduction"/>
    <property type="evidence" value="ECO:0007669"/>
    <property type="project" value="TreeGrafter"/>
</dbReference>
<evidence type="ECO:0000256" key="10">
    <source>
        <dbReference type="SAM" id="MobiDB-lite"/>
    </source>
</evidence>
<protein>
    <recommendedName>
        <fullName evidence="2">non-specific serine/threonine protein kinase</fullName>
        <ecNumber evidence="2">2.7.11.1</ecNumber>
    </recommendedName>
</protein>
<dbReference type="PROSITE" id="PS51285">
    <property type="entry name" value="AGC_KINASE_CTER"/>
    <property type="match status" value="1"/>
</dbReference>
<feature type="region of interest" description="Disordered" evidence="10">
    <location>
        <begin position="1213"/>
        <end position="1242"/>
    </location>
</feature>
<feature type="region of interest" description="Disordered" evidence="10">
    <location>
        <begin position="1870"/>
        <end position="1902"/>
    </location>
</feature>
<feature type="compositionally biased region" description="Low complexity" evidence="10">
    <location>
        <begin position="245"/>
        <end position="279"/>
    </location>
</feature>
<dbReference type="VEuPathDB" id="FungiDB:RhiirFUN_021737"/>
<evidence type="ECO:0000256" key="2">
    <source>
        <dbReference type="ARBA" id="ARBA00012513"/>
    </source>
</evidence>
<dbReference type="EC" id="2.7.11.1" evidence="2"/>
<evidence type="ECO:0000256" key="1">
    <source>
        <dbReference type="ARBA" id="ARBA00009903"/>
    </source>
</evidence>
<dbReference type="PROSITE" id="PS50011">
    <property type="entry name" value="PROTEIN_KINASE_DOM"/>
    <property type="match status" value="1"/>
</dbReference>
<feature type="region of interest" description="Disordered" evidence="10">
    <location>
        <begin position="464"/>
        <end position="530"/>
    </location>
</feature>
<dbReference type="InterPro" id="IPR011009">
    <property type="entry name" value="Kinase-like_dom_sf"/>
</dbReference>
<feature type="domain" description="AGC-kinase C-terminal" evidence="12">
    <location>
        <begin position="1594"/>
        <end position="1680"/>
    </location>
</feature>
<feature type="region of interest" description="Disordered" evidence="10">
    <location>
        <begin position="1"/>
        <end position="79"/>
    </location>
</feature>
<dbReference type="GO" id="GO:0004674">
    <property type="term" value="F:protein serine/threonine kinase activity"/>
    <property type="evidence" value="ECO:0007669"/>
    <property type="project" value="UniProtKB-KW"/>
</dbReference>
<dbReference type="Pfam" id="PF00069">
    <property type="entry name" value="Pkinase"/>
    <property type="match status" value="2"/>
</dbReference>
<evidence type="ECO:0000313" key="13">
    <source>
        <dbReference type="EMBL" id="CAB5345582.1"/>
    </source>
</evidence>
<dbReference type="FunFam" id="3.30.200.20:FF:000550">
    <property type="entry name" value="Serine/threonine-protein kinase greatwall"/>
    <property type="match status" value="1"/>
</dbReference>
<keyword evidence="4" id="KW-0808">Transferase</keyword>
<keyword evidence="3" id="KW-0723">Serine/threonine-protein kinase</keyword>
<dbReference type="InterPro" id="IPR008271">
    <property type="entry name" value="Ser/Thr_kinase_AS"/>
</dbReference>
<dbReference type="FunFam" id="1.10.510.10:FF:000604">
    <property type="entry name" value="AGC protein kinase"/>
    <property type="match status" value="1"/>
</dbReference>
<dbReference type="PROSITE" id="PS00108">
    <property type="entry name" value="PROTEIN_KINASE_ST"/>
    <property type="match status" value="1"/>
</dbReference>
<feature type="compositionally biased region" description="Polar residues" evidence="10">
    <location>
        <begin position="1465"/>
        <end position="1481"/>
    </location>
</feature>
<organism evidence="13 14">
    <name type="scientific">Rhizophagus irregularis</name>
    <dbReference type="NCBI Taxonomy" id="588596"/>
    <lineage>
        <taxon>Eukaryota</taxon>
        <taxon>Fungi</taxon>
        <taxon>Fungi incertae sedis</taxon>
        <taxon>Mucoromycota</taxon>
        <taxon>Glomeromycotina</taxon>
        <taxon>Glomeromycetes</taxon>
        <taxon>Glomerales</taxon>
        <taxon>Glomeraceae</taxon>
        <taxon>Rhizophagus</taxon>
    </lineage>
</organism>
<feature type="compositionally biased region" description="Low complexity" evidence="10">
    <location>
        <begin position="44"/>
        <end position="73"/>
    </location>
</feature>
<feature type="compositionally biased region" description="Polar residues" evidence="10">
    <location>
        <begin position="466"/>
        <end position="477"/>
    </location>
</feature>
<keyword evidence="6" id="KW-0418">Kinase</keyword>
<dbReference type="CDD" id="cd05579">
    <property type="entry name" value="STKc_MAST_like"/>
    <property type="match status" value="1"/>
</dbReference>
<dbReference type="SMART" id="SM00220">
    <property type="entry name" value="S_TKc"/>
    <property type="match status" value="1"/>
</dbReference>
<evidence type="ECO:0000256" key="4">
    <source>
        <dbReference type="ARBA" id="ARBA00022679"/>
    </source>
</evidence>
<feature type="region of interest" description="Disordered" evidence="10">
    <location>
        <begin position="217"/>
        <end position="291"/>
    </location>
</feature>
<evidence type="ECO:0000259" key="12">
    <source>
        <dbReference type="PROSITE" id="PS51285"/>
    </source>
</evidence>
<feature type="region of interest" description="Disordered" evidence="10">
    <location>
        <begin position="1725"/>
        <end position="1809"/>
    </location>
</feature>
<dbReference type="InterPro" id="IPR000961">
    <property type="entry name" value="AGC-kinase_C"/>
</dbReference>
<dbReference type="Proteomes" id="UP000684084">
    <property type="component" value="Unassembled WGS sequence"/>
</dbReference>
<dbReference type="PANTHER" id="PTHR24356:SF1">
    <property type="entry name" value="SERINE_THREONINE-PROTEIN KINASE GREATWALL"/>
    <property type="match status" value="1"/>
</dbReference>
<gene>
    <name evidence="13" type="ORF">CHRIB12_LOCUS4061</name>
</gene>
<feature type="compositionally biased region" description="Polar residues" evidence="10">
    <location>
        <begin position="1215"/>
        <end position="1235"/>
    </location>
</feature>
<accession>A0A915YUV5</accession>
<feature type="compositionally biased region" description="Polar residues" evidence="10">
    <location>
        <begin position="21"/>
        <end position="43"/>
    </location>
</feature>
<feature type="compositionally biased region" description="Low complexity" evidence="10">
    <location>
        <begin position="111"/>
        <end position="130"/>
    </location>
</feature>
<evidence type="ECO:0000256" key="9">
    <source>
        <dbReference type="ARBA" id="ARBA00048679"/>
    </source>
</evidence>
<feature type="compositionally biased region" description="Low complexity" evidence="10">
    <location>
        <begin position="162"/>
        <end position="175"/>
    </location>
</feature>
<feature type="compositionally biased region" description="Polar residues" evidence="10">
    <location>
        <begin position="512"/>
        <end position="530"/>
    </location>
</feature>
<dbReference type="PANTHER" id="PTHR24356">
    <property type="entry name" value="SERINE/THREONINE-PROTEIN KINASE"/>
    <property type="match status" value="1"/>
</dbReference>